<dbReference type="Pfam" id="PF13469">
    <property type="entry name" value="Sulfotransfer_3"/>
    <property type="match status" value="1"/>
</dbReference>
<evidence type="ECO:0000313" key="3">
    <source>
        <dbReference type="Proteomes" id="UP000322915"/>
    </source>
</evidence>
<dbReference type="Gene3D" id="3.40.50.300">
    <property type="entry name" value="P-loop containing nucleotide triphosphate hydrolases"/>
    <property type="match status" value="1"/>
</dbReference>
<gene>
    <name evidence="2" type="ORF">EU509_00430</name>
</gene>
<reference evidence="2 3" key="1">
    <citation type="submission" date="2019-01" db="EMBL/GenBank/DDBJ databases">
        <title>Genome sequences of marine Pseudoalteromonas species.</title>
        <authorList>
            <person name="Boraston A.B."/>
            <person name="Hehemann J.-H."/>
            <person name="Vickers C.J."/>
            <person name="Salama-Alber O."/>
            <person name="Abe K."/>
            <person name="Hettle A.J."/>
        </authorList>
    </citation>
    <scope>NUCLEOTIDE SEQUENCE [LARGE SCALE GENOMIC DNA]</scope>
    <source>
        <strain evidence="2 3">PS47</strain>
    </source>
</reference>
<name>A0ABQ6RNL0_9GAMM</name>
<dbReference type="InterPro" id="IPR026634">
    <property type="entry name" value="TPST-like"/>
</dbReference>
<dbReference type="PANTHER" id="PTHR12788:SF10">
    <property type="entry name" value="PROTEIN-TYROSINE SULFOTRANSFERASE"/>
    <property type="match status" value="1"/>
</dbReference>
<dbReference type="PANTHER" id="PTHR12788">
    <property type="entry name" value="PROTEIN-TYROSINE SULFOTRANSFERASE 2"/>
    <property type="match status" value="1"/>
</dbReference>
<protein>
    <submittedName>
        <fullName evidence="2">Sulfotransferase family protein</fullName>
    </submittedName>
</protein>
<keyword evidence="1" id="KW-0808">Transferase</keyword>
<dbReference type="InterPro" id="IPR027417">
    <property type="entry name" value="P-loop_NTPase"/>
</dbReference>
<dbReference type="RefSeq" id="WP_149618237.1">
    <property type="nucleotide sequence ID" value="NZ_SEUJ01000036.1"/>
</dbReference>
<evidence type="ECO:0000313" key="2">
    <source>
        <dbReference type="EMBL" id="KAA1166408.1"/>
    </source>
</evidence>
<comment type="caution">
    <text evidence="2">The sequence shown here is derived from an EMBL/GenBank/DDBJ whole genome shotgun (WGS) entry which is preliminary data.</text>
</comment>
<sequence length="105" mass="12345">TAKFYSRFYNLMQHFSMQHSNIKLVKYEELVAQPEQQIKELVSFCNLDWQEQCIDFHLNTAPVSTASKMQVRQPLNNKAIGRWKAFKPHTNTAVEYLLKQGINIE</sequence>
<organism evidence="2 3">
    <name type="scientific">Pseudoalteromonas fuliginea</name>
    <dbReference type="NCBI Taxonomy" id="1872678"/>
    <lineage>
        <taxon>Bacteria</taxon>
        <taxon>Pseudomonadati</taxon>
        <taxon>Pseudomonadota</taxon>
        <taxon>Gammaproteobacteria</taxon>
        <taxon>Alteromonadales</taxon>
        <taxon>Pseudoalteromonadaceae</taxon>
        <taxon>Pseudoalteromonas</taxon>
    </lineage>
</organism>
<keyword evidence="3" id="KW-1185">Reference proteome</keyword>
<dbReference type="EMBL" id="SEUJ01000036">
    <property type="protein sequence ID" value="KAA1166408.1"/>
    <property type="molecule type" value="Genomic_DNA"/>
</dbReference>
<proteinExistence type="predicted"/>
<dbReference type="Proteomes" id="UP000322915">
    <property type="component" value="Unassembled WGS sequence"/>
</dbReference>
<evidence type="ECO:0000256" key="1">
    <source>
        <dbReference type="ARBA" id="ARBA00022679"/>
    </source>
</evidence>
<feature type="non-terminal residue" evidence="2">
    <location>
        <position position="1"/>
    </location>
</feature>
<accession>A0ABQ6RNL0</accession>
<dbReference type="SUPFAM" id="SSF52540">
    <property type="entry name" value="P-loop containing nucleoside triphosphate hydrolases"/>
    <property type="match status" value="1"/>
</dbReference>